<dbReference type="RefSeq" id="WP_146521043.1">
    <property type="nucleotide sequence ID" value="NZ_CP151726.1"/>
</dbReference>
<keyword evidence="6" id="KW-0548">Nucleotidyltransferase</keyword>
<dbReference type="InterPro" id="IPR037522">
    <property type="entry name" value="HD_GYP_dom"/>
</dbReference>
<feature type="domain" description="GGDEF" evidence="4">
    <location>
        <begin position="460"/>
        <end position="591"/>
    </location>
</feature>
<dbReference type="InterPro" id="IPR000014">
    <property type="entry name" value="PAS"/>
</dbReference>
<evidence type="ECO:0000256" key="1">
    <source>
        <dbReference type="ARBA" id="ARBA00012528"/>
    </source>
</evidence>
<dbReference type="SUPFAM" id="SSF55073">
    <property type="entry name" value="Nucleotide cyclase"/>
    <property type="match status" value="1"/>
</dbReference>
<dbReference type="InterPro" id="IPR029787">
    <property type="entry name" value="Nucleotide_cyclase"/>
</dbReference>
<dbReference type="Pfam" id="PF00989">
    <property type="entry name" value="PAS"/>
    <property type="match status" value="1"/>
</dbReference>
<dbReference type="CDD" id="cd00077">
    <property type="entry name" value="HDc"/>
    <property type="match status" value="1"/>
</dbReference>
<evidence type="ECO:0000259" key="5">
    <source>
        <dbReference type="PROSITE" id="PS51832"/>
    </source>
</evidence>
<evidence type="ECO:0000256" key="2">
    <source>
        <dbReference type="ARBA" id="ARBA00034247"/>
    </source>
</evidence>
<dbReference type="SUPFAM" id="SSF55785">
    <property type="entry name" value="PYP-like sensor domain (PAS domain)"/>
    <property type="match status" value="1"/>
</dbReference>
<dbReference type="Gene3D" id="1.10.3210.10">
    <property type="entry name" value="Hypothetical protein af1432"/>
    <property type="match status" value="1"/>
</dbReference>
<dbReference type="NCBIfam" id="TIGR00229">
    <property type="entry name" value="sensory_box"/>
    <property type="match status" value="1"/>
</dbReference>
<evidence type="ECO:0000313" key="6">
    <source>
        <dbReference type="EMBL" id="TWU02779.1"/>
    </source>
</evidence>
<dbReference type="GO" id="GO:0052621">
    <property type="term" value="F:diguanylate cyclase activity"/>
    <property type="evidence" value="ECO:0007669"/>
    <property type="project" value="UniProtKB-EC"/>
</dbReference>
<proteinExistence type="predicted"/>
<dbReference type="InterPro" id="IPR000160">
    <property type="entry name" value="GGDEF_dom"/>
</dbReference>
<keyword evidence="7" id="KW-1185">Reference proteome</keyword>
<dbReference type="EMBL" id="SJPN01000004">
    <property type="protein sequence ID" value="TWU02779.1"/>
    <property type="molecule type" value="Genomic_DNA"/>
</dbReference>
<dbReference type="AlphaFoldDB" id="A0A5C6AUA0"/>
<dbReference type="SUPFAM" id="SSF109604">
    <property type="entry name" value="HD-domain/PDEase-like"/>
    <property type="match status" value="1"/>
</dbReference>
<dbReference type="SMART" id="SM00471">
    <property type="entry name" value="HDc"/>
    <property type="match status" value="1"/>
</dbReference>
<dbReference type="InterPro" id="IPR003607">
    <property type="entry name" value="HD/PDEase_dom"/>
</dbReference>
<organism evidence="6 7">
    <name type="scientific">Stieleria varia</name>
    <dbReference type="NCBI Taxonomy" id="2528005"/>
    <lineage>
        <taxon>Bacteria</taxon>
        <taxon>Pseudomonadati</taxon>
        <taxon>Planctomycetota</taxon>
        <taxon>Planctomycetia</taxon>
        <taxon>Pirellulales</taxon>
        <taxon>Pirellulaceae</taxon>
        <taxon>Stieleria</taxon>
    </lineage>
</organism>
<sequence>MIDSNAPMGPIPTATPESNLFVDAEAGHQHVHSLLAQLQDDSHGPSQSRAGQSEAKVENQLAVVRLGMATSLFYSLRTKHPATAAHSLRVALFCSGWAERLGLAGDQRDRIEVAALLHDIGKIGIPDRVLRKPGKLTVDEQLMMDLCPEMGCQILAGCTSDQELLDIIRYGNTWYESRRHGEGPRGDALPLGSRMLAIVNAFDAMTTEHVYRPALSRDRAIVELVRGSGGQFDARLVADFGRMLEDHPEMLQGVVVNRWLQQLRPGTSQGFWTGNADRTDSSSKSGQGTVLRRETHFNKQLLHTLKDGVAFTDAEGNVTEWNDALASMTGVSADAMLGRQWSISAIGLRDADRDEDTEQLCPLKQCFQSSGSVKRPMLIEQPGEEIIPVHVEVSPVRGDVPGTLGTVIVVHDLSDREHLQKRLESLDQQTKTDGLTNVANRAHFDATLDELTAITSAGGPTFSLVICDIDHFKRINDVHGHPAGDEALKTFASVLASHSRDGDLVARYGGEEFCLLAANCDNSTAAKRAEALRIALEHMPIPSLGGEQLTASFGVTEFQSGDSPETVLARADRALLKAKDNGRNRVVQLGLGKMSEISDDDSSKHSWLSWFTGGAKNSIDQVDILTPVPIDLAIEKLRGFIADHDAEIINVSENQLSLKLTATCTIGGRRRIDSQIAMHVKLTLSNPQPEEQLLKKMQPGTNTKVHVEMKPIRNRDRRRRELEACSQQVVASLRSYLMGEVLRRSQSTDLT</sequence>
<dbReference type="SMART" id="SM00267">
    <property type="entry name" value="GGDEF"/>
    <property type="match status" value="1"/>
</dbReference>
<dbReference type="Gene3D" id="3.30.450.20">
    <property type="entry name" value="PAS domain"/>
    <property type="match status" value="1"/>
</dbReference>
<dbReference type="Proteomes" id="UP000320176">
    <property type="component" value="Unassembled WGS sequence"/>
</dbReference>
<dbReference type="CDD" id="cd01949">
    <property type="entry name" value="GGDEF"/>
    <property type="match status" value="1"/>
</dbReference>
<gene>
    <name evidence="6" type="primary">ydaM</name>
    <name evidence="6" type="ORF">Pla52n_38380</name>
</gene>
<comment type="catalytic activity">
    <reaction evidence="2">
        <text>2 GTP = 3',3'-c-di-GMP + 2 diphosphate</text>
        <dbReference type="Rhea" id="RHEA:24898"/>
        <dbReference type="ChEBI" id="CHEBI:33019"/>
        <dbReference type="ChEBI" id="CHEBI:37565"/>
        <dbReference type="ChEBI" id="CHEBI:58805"/>
        <dbReference type="EC" id="2.7.7.65"/>
    </reaction>
</comment>
<dbReference type="EC" id="2.7.7.65" evidence="1"/>
<comment type="caution">
    <text evidence="6">The sequence shown here is derived from an EMBL/GenBank/DDBJ whole genome shotgun (WGS) entry which is preliminary data.</text>
</comment>
<dbReference type="PANTHER" id="PTHR45138">
    <property type="entry name" value="REGULATORY COMPONENTS OF SENSORY TRANSDUCTION SYSTEM"/>
    <property type="match status" value="1"/>
</dbReference>
<dbReference type="SMART" id="SM00091">
    <property type="entry name" value="PAS"/>
    <property type="match status" value="1"/>
</dbReference>
<keyword evidence="6" id="KW-0808">Transferase</keyword>
<dbReference type="NCBIfam" id="TIGR00254">
    <property type="entry name" value="GGDEF"/>
    <property type="match status" value="1"/>
</dbReference>
<dbReference type="PROSITE" id="PS50887">
    <property type="entry name" value="GGDEF"/>
    <property type="match status" value="1"/>
</dbReference>
<dbReference type="PANTHER" id="PTHR45138:SF9">
    <property type="entry name" value="DIGUANYLATE CYCLASE DGCM-RELATED"/>
    <property type="match status" value="1"/>
</dbReference>
<dbReference type="InterPro" id="IPR043128">
    <property type="entry name" value="Rev_trsase/Diguanyl_cyclase"/>
</dbReference>
<dbReference type="Pfam" id="PF00990">
    <property type="entry name" value="GGDEF"/>
    <property type="match status" value="1"/>
</dbReference>
<evidence type="ECO:0000313" key="7">
    <source>
        <dbReference type="Proteomes" id="UP000320176"/>
    </source>
</evidence>
<dbReference type="GO" id="GO:0043709">
    <property type="term" value="P:cell adhesion involved in single-species biofilm formation"/>
    <property type="evidence" value="ECO:0007669"/>
    <property type="project" value="TreeGrafter"/>
</dbReference>
<dbReference type="OrthoDB" id="9759601at2"/>
<name>A0A5C6AUA0_9BACT</name>
<protein>
    <recommendedName>
        <fullName evidence="1">diguanylate cyclase</fullName>
        <ecNumber evidence="1">2.7.7.65</ecNumber>
    </recommendedName>
</protein>
<dbReference type="PROSITE" id="PS51832">
    <property type="entry name" value="HD_GYP"/>
    <property type="match status" value="1"/>
</dbReference>
<dbReference type="CDD" id="cd00130">
    <property type="entry name" value="PAS"/>
    <property type="match status" value="1"/>
</dbReference>
<dbReference type="InterPro" id="IPR050469">
    <property type="entry name" value="Diguanylate_Cyclase"/>
</dbReference>
<dbReference type="Gene3D" id="3.30.70.270">
    <property type="match status" value="1"/>
</dbReference>
<evidence type="ECO:0000259" key="4">
    <source>
        <dbReference type="PROSITE" id="PS50887"/>
    </source>
</evidence>
<dbReference type="InterPro" id="IPR035965">
    <property type="entry name" value="PAS-like_dom_sf"/>
</dbReference>
<accession>A0A5C6AUA0</accession>
<dbReference type="GO" id="GO:0005886">
    <property type="term" value="C:plasma membrane"/>
    <property type="evidence" value="ECO:0007669"/>
    <property type="project" value="TreeGrafter"/>
</dbReference>
<feature type="domain" description="PAS" evidence="3">
    <location>
        <begin position="294"/>
        <end position="340"/>
    </location>
</feature>
<feature type="domain" description="HD-GYP" evidence="5">
    <location>
        <begin position="61"/>
        <end position="256"/>
    </location>
</feature>
<dbReference type="Pfam" id="PF13487">
    <property type="entry name" value="HD_5"/>
    <property type="match status" value="1"/>
</dbReference>
<dbReference type="GO" id="GO:1902201">
    <property type="term" value="P:negative regulation of bacterial-type flagellum-dependent cell motility"/>
    <property type="evidence" value="ECO:0007669"/>
    <property type="project" value="TreeGrafter"/>
</dbReference>
<evidence type="ECO:0000259" key="3">
    <source>
        <dbReference type="PROSITE" id="PS50112"/>
    </source>
</evidence>
<dbReference type="GO" id="GO:0006355">
    <property type="term" value="P:regulation of DNA-templated transcription"/>
    <property type="evidence" value="ECO:0007669"/>
    <property type="project" value="InterPro"/>
</dbReference>
<dbReference type="FunFam" id="3.30.70.270:FF:000001">
    <property type="entry name" value="Diguanylate cyclase domain protein"/>
    <property type="match status" value="1"/>
</dbReference>
<dbReference type="PROSITE" id="PS50112">
    <property type="entry name" value="PAS"/>
    <property type="match status" value="1"/>
</dbReference>
<reference evidence="6 7" key="1">
    <citation type="submission" date="2019-02" db="EMBL/GenBank/DDBJ databases">
        <title>Deep-cultivation of Planctomycetes and their phenomic and genomic characterization uncovers novel biology.</title>
        <authorList>
            <person name="Wiegand S."/>
            <person name="Jogler M."/>
            <person name="Boedeker C."/>
            <person name="Pinto D."/>
            <person name="Vollmers J."/>
            <person name="Rivas-Marin E."/>
            <person name="Kohn T."/>
            <person name="Peeters S.H."/>
            <person name="Heuer A."/>
            <person name="Rast P."/>
            <person name="Oberbeckmann S."/>
            <person name="Bunk B."/>
            <person name="Jeske O."/>
            <person name="Meyerdierks A."/>
            <person name="Storesund J.E."/>
            <person name="Kallscheuer N."/>
            <person name="Luecker S."/>
            <person name="Lage O.M."/>
            <person name="Pohl T."/>
            <person name="Merkel B.J."/>
            <person name="Hornburger P."/>
            <person name="Mueller R.-W."/>
            <person name="Bruemmer F."/>
            <person name="Labrenz M."/>
            <person name="Spormann A.M."/>
            <person name="Op Den Camp H."/>
            <person name="Overmann J."/>
            <person name="Amann R."/>
            <person name="Jetten M.S.M."/>
            <person name="Mascher T."/>
            <person name="Medema M.H."/>
            <person name="Devos D.P."/>
            <person name="Kaster A.-K."/>
            <person name="Ovreas L."/>
            <person name="Rohde M."/>
            <person name="Galperin M.Y."/>
            <person name="Jogler C."/>
        </authorList>
    </citation>
    <scope>NUCLEOTIDE SEQUENCE [LARGE SCALE GENOMIC DNA]</scope>
    <source>
        <strain evidence="6 7">Pla52n</strain>
    </source>
</reference>
<dbReference type="InterPro" id="IPR013767">
    <property type="entry name" value="PAS_fold"/>
</dbReference>